<evidence type="ECO:0000313" key="5">
    <source>
        <dbReference type="Proteomes" id="UP001162164"/>
    </source>
</evidence>
<gene>
    <name evidence="4" type="ORF">NQ317_006142</name>
</gene>
<proteinExistence type="predicted"/>
<organism evidence="4 5">
    <name type="scientific">Molorchus minor</name>
    <dbReference type="NCBI Taxonomy" id="1323400"/>
    <lineage>
        <taxon>Eukaryota</taxon>
        <taxon>Metazoa</taxon>
        <taxon>Ecdysozoa</taxon>
        <taxon>Arthropoda</taxon>
        <taxon>Hexapoda</taxon>
        <taxon>Insecta</taxon>
        <taxon>Pterygota</taxon>
        <taxon>Neoptera</taxon>
        <taxon>Endopterygota</taxon>
        <taxon>Coleoptera</taxon>
        <taxon>Polyphaga</taxon>
        <taxon>Cucujiformia</taxon>
        <taxon>Chrysomeloidea</taxon>
        <taxon>Cerambycidae</taxon>
        <taxon>Lamiinae</taxon>
        <taxon>Monochamini</taxon>
        <taxon>Molorchus</taxon>
    </lineage>
</organism>
<dbReference type="InterPro" id="IPR007860">
    <property type="entry name" value="DNA_mmatch_repair_MutS_con_dom"/>
</dbReference>
<dbReference type="InterPro" id="IPR016151">
    <property type="entry name" value="DNA_mismatch_repair_MutS_N"/>
</dbReference>
<keyword evidence="5" id="KW-1185">Reference proteome</keyword>
<name>A0ABQ9K3B2_9CUCU</name>
<evidence type="ECO:0000256" key="1">
    <source>
        <dbReference type="SAM" id="MobiDB-lite"/>
    </source>
</evidence>
<feature type="region of interest" description="Disordered" evidence="1">
    <location>
        <begin position="28"/>
        <end position="54"/>
    </location>
</feature>
<dbReference type="InterPro" id="IPR007695">
    <property type="entry name" value="DNA_mismatch_repair_MutS-lik_N"/>
</dbReference>
<evidence type="ECO:0000259" key="2">
    <source>
        <dbReference type="Pfam" id="PF01624"/>
    </source>
</evidence>
<feature type="domain" description="DNA mismatch repair protein MutS-like N-terminal" evidence="2">
    <location>
        <begin position="217"/>
        <end position="262"/>
    </location>
</feature>
<dbReference type="Pfam" id="PF05188">
    <property type="entry name" value="MutS_II"/>
    <property type="match status" value="1"/>
</dbReference>
<dbReference type="EMBL" id="JAPWTJ010000035">
    <property type="protein sequence ID" value="KAJ8984482.1"/>
    <property type="molecule type" value="Genomic_DNA"/>
</dbReference>
<dbReference type="Gene3D" id="3.30.420.110">
    <property type="entry name" value="MutS, connector domain"/>
    <property type="match status" value="1"/>
</dbReference>
<reference evidence="4" key="1">
    <citation type="journal article" date="2023" name="Insect Mol. Biol.">
        <title>Genome sequencing provides insights into the evolution of gene families encoding plant cell wall-degrading enzymes in longhorned beetles.</title>
        <authorList>
            <person name="Shin N.R."/>
            <person name="Okamura Y."/>
            <person name="Kirsch R."/>
            <person name="Pauchet Y."/>
        </authorList>
    </citation>
    <scope>NUCLEOTIDE SEQUENCE</scope>
    <source>
        <strain evidence="4">MMC_N1</strain>
    </source>
</reference>
<dbReference type="Proteomes" id="UP001162164">
    <property type="component" value="Unassembled WGS sequence"/>
</dbReference>
<evidence type="ECO:0000313" key="4">
    <source>
        <dbReference type="EMBL" id="KAJ8984482.1"/>
    </source>
</evidence>
<sequence length="343" mass="38683">MSKRSLPTTPTQSNTMWKYLKPLKKKCKLGDTEDSSESQSLEIQSATVSPSSSTVEVRKNGGALAQATPGPSAIIISRASSTSNLGTPREKKALNKRTAKRVLLMESQAKKMKNLRIPRAKRRTSKKGTPVKETSKSMPKINPNTDLVKDIHSSWVHNDLPFLRPDKIKDNKGRHSSDPNYDSTTLFVPESFLNNQTPAMRQWWELKSKLYGFFGDFAHSGFPESAYAKMASALIEKGFKVARFDKVVKREICQVTTKATCVYTAQMPEARNDKPYFMYAICMKSYAADKVRFGVCAVETSICQFYLSEFVDDKHFSRLLVLFSEYPPAQILYERGGVNKKIF</sequence>
<comment type="caution">
    <text evidence="4">The sequence shown here is derived from an EMBL/GenBank/DDBJ whole genome shotgun (WGS) entry which is preliminary data.</text>
</comment>
<dbReference type="InterPro" id="IPR036678">
    <property type="entry name" value="MutS_con_dom_sf"/>
</dbReference>
<feature type="region of interest" description="Disordered" evidence="1">
    <location>
        <begin position="121"/>
        <end position="144"/>
    </location>
</feature>
<feature type="domain" description="DNA mismatch repair protein MutS connector" evidence="3">
    <location>
        <begin position="278"/>
        <end position="336"/>
    </location>
</feature>
<accession>A0ABQ9K3B2</accession>
<dbReference type="Gene3D" id="3.40.1170.10">
    <property type="entry name" value="DNA repair protein MutS, domain I"/>
    <property type="match status" value="2"/>
</dbReference>
<feature type="compositionally biased region" description="Polar residues" evidence="1">
    <location>
        <begin position="37"/>
        <end position="54"/>
    </location>
</feature>
<protein>
    <submittedName>
        <fullName evidence="4">Uncharacterized protein</fullName>
    </submittedName>
</protein>
<evidence type="ECO:0000259" key="3">
    <source>
        <dbReference type="Pfam" id="PF05188"/>
    </source>
</evidence>
<dbReference type="Pfam" id="PF01624">
    <property type="entry name" value="MutS_I"/>
    <property type="match status" value="1"/>
</dbReference>
<dbReference type="SUPFAM" id="SSF55271">
    <property type="entry name" value="DNA repair protein MutS, domain I"/>
    <property type="match status" value="1"/>
</dbReference>